<dbReference type="EMBL" id="LAZR01067854">
    <property type="protein sequence ID" value="KKK50769.1"/>
    <property type="molecule type" value="Genomic_DNA"/>
</dbReference>
<accession>A0A0F8Y9I6</accession>
<protein>
    <submittedName>
        <fullName evidence="1">Uncharacterized protein</fullName>
    </submittedName>
</protein>
<organism evidence="1">
    <name type="scientific">marine sediment metagenome</name>
    <dbReference type="NCBI Taxonomy" id="412755"/>
    <lineage>
        <taxon>unclassified sequences</taxon>
        <taxon>metagenomes</taxon>
        <taxon>ecological metagenomes</taxon>
    </lineage>
</organism>
<gene>
    <name evidence="1" type="ORF">LCGC14_3121710</name>
</gene>
<proteinExistence type="predicted"/>
<sequence>MTYTVCTECGREIPWGQPRVRLQFVTGSTVTAWKEVCVRWCVDGANGEALISAGMSAAALKMHKKHPGMAKVWGGHRR</sequence>
<comment type="caution">
    <text evidence="1">The sequence shown here is derived from an EMBL/GenBank/DDBJ whole genome shotgun (WGS) entry which is preliminary data.</text>
</comment>
<dbReference type="AlphaFoldDB" id="A0A0F8Y9I6"/>
<evidence type="ECO:0000313" key="1">
    <source>
        <dbReference type="EMBL" id="KKK50769.1"/>
    </source>
</evidence>
<reference evidence="1" key="1">
    <citation type="journal article" date="2015" name="Nature">
        <title>Complex archaea that bridge the gap between prokaryotes and eukaryotes.</title>
        <authorList>
            <person name="Spang A."/>
            <person name="Saw J.H."/>
            <person name="Jorgensen S.L."/>
            <person name="Zaremba-Niedzwiedzka K."/>
            <person name="Martijn J."/>
            <person name="Lind A.E."/>
            <person name="van Eijk R."/>
            <person name="Schleper C."/>
            <person name="Guy L."/>
            <person name="Ettema T.J."/>
        </authorList>
    </citation>
    <scope>NUCLEOTIDE SEQUENCE</scope>
</reference>
<name>A0A0F8Y9I6_9ZZZZ</name>